<evidence type="ECO:0000256" key="3">
    <source>
        <dbReference type="ARBA" id="ARBA00023172"/>
    </source>
</evidence>
<dbReference type="InterPro" id="IPR013762">
    <property type="entry name" value="Integrase-like_cat_sf"/>
</dbReference>
<dbReference type="Gene3D" id="1.10.443.10">
    <property type="entry name" value="Intergrase catalytic core"/>
    <property type="match status" value="1"/>
</dbReference>
<dbReference type="SUPFAM" id="SSF56349">
    <property type="entry name" value="DNA breaking-rejoining enzymes"/>
    <property type="match status" value="1"/>
</dbReference>
<dbReference type="PANTHER" id="PTHR30349">
    <property type="entry name" value="PHAGE INTEGRASE-RELATED"/>
    <property type="match status" value="1"/>
</dbReference>
<dbReference type="GO" id="GO:0006310">
    <property type="term" value="P:DNA recombination"/>
    <property type="evidence" value="ECO:0007669"/>
    <property type="project" value="UniProtKB-KW"/>
</dbReference>
<evidence type="ECO:0000256" key="2">
    <source>
        <dbReference type="ARBA" id="ARBA00023125"/>
    </source>
</evidence>
<feature type="domain" description="Tyr recombinase" evidence="4">
    <location>
        <begin position="420"/>
        <end position="616"/>
    </location>
</feature>
<name>A0A2N3WF79_9PSEU</name>
<dbReference type="Pfam" id="PF00589">
    <property type="entry name" value="Phage_integrase"/>
    <property type="match status" value="1"/>
</dbReference>
<dbReference type="EMBL" id="PJMY01000003">
    <property type="protein sequence ID" value="PKV92546.1"/>
    <property type="molecule type" value="Genomic_DNA"/>
</dbReference>
<dbReference type="InterPro" id="IPR011010">
    <property type="entry name" value="DNA_brk_join_enz"/>
</dbReference>
<keyword evidence="3" id="KW-0233">DNA recombination</keyword>
<dbReference type="InterPro" id="IPR050090">
    <property type="entry name" value="Tyrosine_recombinase_XerCD"/>
</dbReference>
<dbReference type="PANTHER" id="PTHR30349:SF41">
    <property type="entry name" value="INTEGRASE_RECOMBINASE PROTEIN MJ0367-RELATED"/>
    <property type="match status" value="1"/>
</dbReference>
<protein>
    <submittedName>
        <fullName evidence="6">Site-specific recombinase XerD</fullName>
    </submittedName>
</protein>
<organism evidence="6 8">
    <name type="scientific">Amycolatopsis echigonensis</name>
    <dbReference type="NCBI Taxonomy" id="2576905"/>
    <lineage>
        <taxon>Bacteria</taxon>
        <taxon>Bacillati</taxon>
        <taxon>Actinomycetota</taxon>
        <taxon>Actinomycetes</taxon>
        <taxon>Pseudonocardiales</taxon>
        <taxon>Pseudonocardiaceae</taxon>
        <taxon>Amycolatopsis</taxon>
    </lineage>
</organism>
<evidence type="ECO:0000259" key="4">
    <source>
        <dbReference type="PROSITE" id="PS51898"/>
    </source>
</evidence>
<dbReference type="RefSeq" id="WP_208637254.1">
    <property type="nucleotide sequence ID" value="NZ_PJMY01000002.1"/>
</dbReference>
<evidence type="ECO:0000313" key="8">
    <source>
        <dbReference type="Proteomes" id="UP000233750"/>
    </source>
</evidence>
<accession>A0A2N3WF79</accession>
<evidence type="ECO:0000313" key="7">
    <source>
        <dbReference type="EMBL" id="PKV99797.1"/>
    </source>
</evidence>
<sequence>MRQLHPIPHGDNDSGTDLAARLRPQFAQPVILVDPDDPVIGGPQCLVPVCDRLAVIFGKCSAHHQRWIEAGRPDDVETWAKSAPANRRWLHQPRKCAITTCHRSRREHGLCHSHASRWQKQGRAGLTQWIADGGGGPPLPAGDGCRFPDCCLEAEGEAGLCDHHRNRWIRADRPPIESWLLGCATFGQDRFDLRALPLKMRLEIAYAIQCRVDERRTITRPHSIRRLLRALPGGGVPSLLDRSPDSWMAYLGFSSERGYIERRFLLDAIGYLRDLVDGVGWDAEFPRDVWLLRRLGFPGRDTRFRFTGIEPIWLRQLTKRWARWRLSTGIAVATVGADIRAITLFAQSFPALQRGPEALTRELVEVHLAHLIERFPNPKSRTGQLSSLAGLLRAARQHGWESRLSAQVDLFPEDYPRLVKGPPRALSEAVMAQLEHPCVLARFADSRGRLLARILMSTGLRVGDGARLRLDCVVRDGQGAPYLRYTNHKMRRDAFVPIDTDLAEAIAVQQQAVLDEFDDPAVLLPRPTRNPDGKVAFSTATFRGELREWLRVSDVRDELGRAVHVAPHQWRHTFGTRLINNEVPQETVRRLLDHDSHAMTSHYARLSDTTIREQWERARKVNIAGEALATDTGPLADAVWMKNNLSRAKMALPNGYCSLPLQQKCEFANACLTCPVFVTTPEFLPQHRHQLEQTQDLIAQADRNGHQRLAEMNRTVEKNLLAIIDGLTTSDGCCGGGKSCACNGKSGSNAC</sequence>
<evidence type="ECO:0000313" key="6">
    <source>
        <dbReference type="EMBL" id="PKV92546.1"/>
    </source>
</evidence>
<comment type="caution">
    <text evidence="6">The sequence shown here is derived from an EMBL/GenBank/DDBJ whole genome shotgun (WGS) entry which is preliminary data.</text>
</comment>
<proteinExistence type="inferred from homology"/>
<dbReference type="GO" id="GO:0015074">
    <property type="term" value="P:DNA integration"/>
    <property type="evidence" value="ECO:0007669"/>
    <property type="project" value="InterPro"/>
</dbReference>
<dbReference type="InterPro" id="IPR002104">
    <property type="entry name" value="Integrase_catalytic"/>
</dbReference>
<reference evidence="6 8" key="1">
    <citation type="submission" date="2017-12" db="EMBL/GenBank/DDBJ databases">
        <title>Sequencing the genomes of 1000 Actinobacteria strains.</title>
        <authorList>
            <person name="Klenk H.-P."/>
        </authorList>
    </citation>
    <scope>NUCLEOTIDE SEQUENCE [LARGE SCALE GENOMIC DNA]</scope>
    <source>
        <strain evidence="6 8">DSM 45165</strain>
    </source>
</reference>
<comment type="similarity">
    <text evidence="1">Belongs to the 'phage' integrase family.</text>
</comment>
<gene>
    <name evidence="7" type="ORF">ATK30_0782</name>
    <name evidence="5" type="ORF">ATK30_3317</name>
    <name evidence="6" type="ORF">ATK30_3360</name>
</gene>
<dbReference type="GO" id="GO:0003677">
    <property type="term" value="F:DNA binding"/>
    <property type="evidence" value="ECO:0007669"/>
    <property type="project" value="UniProtKB-KW"/>
</dbReference>
<keyword evidence="2" id="KW-0238">DNA-binding</keyword>
<evidence type="ECO:0000256" key="1">
    <source>
        <dbReference type="ARBA" id="ARBA00008857"/>
    </source>
</evidence>
<dbReference type="EMBL" id="PJMY01000002">
    <property type="protein sequence ID" value="PKV99797.1"/>
    <property type="molecule type" value="Genomic_DNA"/>
</dbReference>
<keyword evidence="8" id="KW-1185">Reference proteome</keyword>
<dbReference type="EMBL" id="PJMY01000003">
    <property type="protein sequence ID" value="PKV92510.1"/>
    <property type="molecule type" value="Genomic_DNA"/>
</dbReference>
<dbReference type="PROSITE" id="PS51898">
    <property type="entry name" value="TYR_RECOMBINASE"/>
    <property type="match status" value="1"/>
</dbReference>
<evidence type="ECO:0000313" key="5">
    <source>
        <dbReference type="EMBL" id="PKV92510.1"/>
    </source>
</evidence>
<dbReference type="AlphaFoldDB" id="A0A2N3WF79"/>
<dbReference type="Proteomes" id="UP000233750">
    <property type="component" value="Unassembled WGS sequence"/>
</dbReference>